<feature type="domain" description="O-GlcNAc transferase C-terminal" evidence="9">
    <location>
        <begin position="266"/>
        <end position="496"/>
    </location>
</feature>
<keyword evidence="11" id="KW-1185">Reference proteome</keyword>
<evidence type="ECO:0000256" key="7">
    <source>
        <dbReference type="ARBA" id="ARBA00022803"/>
    </source>
</evidence>
<dbReference type="RefSeq" id="WP_221763271.1">
    <property type="nucleotide sequence ID" value="NZ_AP024110.1"/>
</dbReference>
<dbReference type="Gene3D" id="3.40.50.2000">
    <property type="entry name" value="Glycogen Phosphorylase B"/>
    <property type="match status" value="1"/>
</dbReference>
<evidence type="ECO:0000259" key="9">
    <source>
        <dbReference type="Pfam" id="PF13844"/>
    </source>
</evidence>
<dbReference type="Gene3D" id="3.40.50.11380">
    <property type="match status" value="1"/>
</dbReference>
<keyword evidence="4" id="KW-0328">Glycosyltransferase</keyword>
<dbReference type="PANTHER" id="PTHR44998">
    <property type="match status" value="1"/>
</dbReference>
<name>A0A8D5GEE2_9PROT</name>
<dbReference type="InterPro" id="IPR011990">
    <property type="entry name" value="TPR-like_helical_dom_sf"/>
</dbReference>
<evidence type="ECO:0000256" key="8">
    <source>
        <dbReference type="PROSITE-ProRule" id="PRU00339"/>
    </source>
</evidence>
<dbReference type="SUPFAM" id="SSF48452">
    <property type="entry name" value="TPR-like"/>
    <property type="match status" value="2"/>
</dbReference>
<evidence type="ECO:0000313" key="10">
    <source>
        <dbReference type="EMBL" id="BCM25149.1"/>
    </source>
</evidence>
<dbReference type="KEGG" id="mpau:ZMTM_14080"/>
<feature type="repeat" description="TPR" evidence="8">
    <location>
        <begin position="185"/>
        <end position="218"/>
    </location>
</feature>
<evidence type="ECO:0000256" key="5">
    <source>
        <dbReference type="ARBA" id="ARBA00022679"/>
    </source>
</evidence>
<dbReference type="AlphaFoldDB" id="A0A8D5GEE2"/>
<feature type="repeat" description="TPR" evidence="8">
    <location>
        <begin position="110"/>
        <end position="143"/>
    </location>
</feature>
<dbReference type="EMBL" id="AP024110">
    <property type="protein sequence ID" value="BCM25149.1"/>
    <property type="molecule type" value="Genomic_DNA"/>
</dbReference>
<evidence type="ECO:0000256" key="2">
    <source>
        <dbReference type="ARBA" id="ARBA00005386"/>
    </source>
</evidence>
<dbReference type="Pfam" id="PF13414">
    <property type="entry name" value="TPR_11"/>
    <property type="match status" value="1"/>
</dbReference>
<feature type="repeat" description="TPR" evidence="8">
    <location>
        <begin position="219"/>
        <end position="252"/>
    </location>
</feature>
<dbReference type="Gene3D" id="1.25.40.10">
    <property type="entry name" value="Tetratricopeptide repeat domain"/>
    <property type="match status" value="4"/>
</dbReference>
<dbReference type="GO" id="GO:0097363">
    <property type="term" value="F:protein O-acetylglucosaminyltransferase activity"/>
    <property type="evidence" value="ECO:0007669"/>
    <property type="project" value="UniProtKB-EC"/>
</dbReference>
<evidence type="ECO:0000313" key="11">
    <source>
        <dbReference type="Proteomes" id="UP000826722"/>
    </source>
</evidence>
<dbReference type="Proteomes" id="UP000826722">
    <property type="component" value="Chromosome"/>
</dbReference>
<dbReference type="InterPro" id="IPR019734">
    <property type="entry name" value="TPR_rpt"/>
</dbReference>
<keyword evidence="5" id="KW-0808">Transferase</keyword>
<dbReference type="InterPro" id="IPR029489">
    <property type="entry name" value="OGT/SEC/SPY_C"/>
</dbReference>
<comment type="similarity">
    <text evidence="2">Belongs to the glycosyltransferase 41 family. O-GlcNAc transferase subfamily.</text>
</comment>
<dbReference type="Pfam" id="PF13844">
    <property type="entry name" value="Glyco_transf_41"/>
    <property type="match status" value="2"/>
</dbReference>
<feature type="repeat" description="TPR" evidence="8">
    <location>
        <begin position="76"/>
        <end position="109"/>
    </location>
</feature>
<reference evidence="10" key="1">
    <citation type="journal article" date="2021" name="Arch. Microbiol.">
        <title>Methyloradius palustris gen. nov., sp. nov., a methanol-oxidizing bacterium isolated from snow.</title>
        <authorList>
            <person name="Miyadera T."/>
            <person name="Kojima H."/>
            <person name="Fukui M."/>
        </authorList>
    </citation>
    <scope>NUCLEOTIDE SEQUENCE</scope>
    <source>
        <strain evidence="10">Zm11</strain>
    </source>
</reference>
<keyword evidence="7 8" id="KW-0802">TPR repeat</keyword>
<evidence type="ECO:0000256" key="6">
    <source>
        <dbReference type="ARBA" id="ARBA00022737"/>
    </source>
</evidence>
<proteinExistence type="inferred from homology"/>
<dbReference type="SMART" id="SM00028">
    <property type="entry name" value="TPR"/>
    <property type="match status" value="7"/>
</dbReference>
<keyword evidence="6" id="KW-0677">Repeat</keyword>
<organism evidence="10 11">
    <name type="scientific">Methyloradius palustris</name>
    <dbReference type="NCBI Taxonomy" id="2778876"/>
    <lineage>
        <taxon>Bacteria</taxon>
        <taxon>Pseudomonadati</taxon>
        <taxon>Pseudomonadota</taxon>
        <taxon>Betaproteobacteria</taxon>
        <taxon>Nitrosomonadales</taxon>
        <taxon>Methylophilaceae</taxon>
        <taxon>Methyloradius</taxon>
    </lineage>
</organism>
<evidence type="ECO:0000256" key="3">
    <source>
        <dbReference type="ARBA" id="ARBA00011970"/>
    </source>
</evidence>
<sequence>MNQTPLSVQAQYQNALRLHQTGQLAKAEVLYRELLNTQPTHPDTLHLLGVLCHQTARHIEAVEKIGTALQLVPNNPGYLNNYGLALRAAGRLDEAVQCYQRALQISPDDPDLLTNLGNLNVSLNRFDEAIGCYRRILKYYPQDADTRETLCYALSKAGIQQQLAGLYAKAEASYLEACKLKPSDAALHYNLGNAQRELGKPKEAESSYRKALKHSPDDADIHNNLGNVLRELGQLDAAIASYQTAFSLNPTLYHAKVHLVHQKQHICDWQGLDDDIKQIRHWVNIQPTAQISPFAFLSMPGSTPGEQKLCADQWAANRLTPMLKLKESLNFKHTHTGDKLRIGYLSADFRLHPLASLISEMIELHDKQAIESFAYSYGVNDNSAERQRLIKAFDHFVDIRTLSQQAAAEKIHADQIDILIDLTGFTQSSRTSLVALRPAPINVSWLGFPGSMGSLAGVPLFDYLISDGFITPPNASASYAEKLALLPSCYQANDSKRPVAQTPTRQQVGLPADAFVFCCFNQSFKILPEIFDVWMRLLQKVPDSVLWLLECNPLAKANLKREATARGVKAERLVFAPRIPMAQHLARHSLADLFLDTLPYNAHTTASDALWMGLPVLTCVGESFASRVAGSLLHAADLTELVTKSLNEYEEKALMLATNPDQLGVIKKKLGIKNRELGLFNTAKFTRDIEQLYQDIWQNYSQQ</sequence>
<gene>
    <name evidence="10" type="ORF">ZMTM_14080</name>
</gene>
<protein>
    <recommendedName>
        <fullName evidence="3">protein O-GlcNAc transferase</fullName>
        <ecNumber evidence="3">2.4.1.255</ecNumber>
    </recommendedName>
</protein>
<evidence type="ECO:0000256" key="4">
    <source>
        <dbReference type="ARBA" id="ARBA00022676"/>
    </source>
</evidence>
<dbReference type="PROSITE" id="PS50005">
    <property type="entry name" value="TPR"/>
    <property type="match status" value="4"/>
</dbReference>
<accession>A0A8D5GEE2</accession>
<feature type="domain" description="O-GlcNAc transferase C-terminal" evidence="9">
    <location>
        <begin position="503"/>
        <end position="688"/>
    </location>
</feature>
<dbReference type="PANTHER" id="PTHR44998:SF1">
    <property type="entry name" value="UDP-N-ACETYLGLUCOSAMINE--PEPTIDE N-ACETYLGLUCOSAMINYLTRANSFERASE 110 KDA SUBUNIT"/>
    <property type="match status" value="1"/>
</dbReference>
<dbReference type="EC" id="2.4.1.255" evidence="3"/>
<comment type="pathway">
    <text evidence="1">Protein modification; protein glycosylation.</text>
</comment>
<evidence type="ECO:0000256" key="1">
    <source>
        <dbReference type="ARBA" id="ARBA00004922"/>
    </source>
</evidence>
<dbReference type="PROSITE" id="PS50293">
    <property type="entry name" value="TPR_REGION"/>
    <property type="match status" value="3"/>
</dbReference>
<dbReference type="Pfam" id="PF13432">
    <property type="entry name" value="TPR_16"/>
    <property type="match status" value="1"/>
</dbReference>